<gene>
    <name evidence="1" type="ORF">DW099_15855</name>
</gene>
<dbReference type="RefSeq" id="WP_067532544.1">
    <property type="nucleotide sequence ID" value="NZ_AP025567.1"/>
</dbReference>
<dbReference type="OrthoDB" id="9868857at2"/>
<name>A0A415DX17_9FIRM</name>
<comment type="caution">
    <text evidence="1">The sequence shown here is derived from an EMBL/GenBank/DDBJ whole genome shotgun (WGS) entry which is preliminary data.</text>
</comment>
<organism evidence="1 2">
    <name type="scientific">Emergencia timonensis</name>
    <dbReference type="NCBI Taxonomy" id="1776384"/>
    <lineage>
        <taxon>Bacteria</taxon>
        <taxon>Bacillati</taxon>
        <taxon>Bacillota</taxon>
        <taxon>Clostridia</taxon>
        <taxon>Peptostreptococcales</taxon>
        <taxon>Anaerovoracaceae</taxon>
        <taxon>Emergencia</taxon>
    </lineage>
</organism>
<keyword evidence="2" id="KW-1185">Reference proteome</keyword>
<evidence type="ECO:0008006" key="3">
    <source>
        <dbReference type="Google" id="ProtNLM"/>
    </source>
</evidence>
<dbReference type="Gene3D" id="2.60.120.40">
    <property type="match status" value="1"/>
</dbReference>
<dbReference type="Proteomes" id="UP000284841">
    <property type="component" value="Unassembled WGS sequence"/>
</dbReference>
<sequence length="174" mass="18573">MDPISPCVCSTNSGIMGVFSGMHTITGYPVVTTEIGQIVPVLFDQQSPTQGNFSFEPGSIELDPYRITPGTLTVYEAGYYEVYYDFSGASASVAGQYDTAVTVNGTPILNSIAHITMAPDNLYEISRRAVVLLNVGDNLQVTVQAFTPGQFIIGGNTSQLIVHRIGTASTVKLI</sequence>
<dbReference type="EMBL" id="QRMS01000005">
    <property type="protein sequence ID" value="RHJ85171.1"/>
    <property type="molecule type" value="Genomic_DNA"/>
</dbReference>
<evidence type="ECO:0000313" key="1">
    <source>
        <dbReference type="EMBL" id="RHJ85171.1"/>
    </source>
</evidence>
<evidence type="ECO:0000313" key="2">
    <source>
        <dbReference type="Proteomes" id="UP000284841"/>
    </source>
</evidence>
<protein>
    <recommendedName>
        <fullName evidence="3">BclA C-terminal domain-containing protein</fullName>
    </recommendedName>
</protein>
<reference evidence="1 2" key="1">
    <citation type="submission" date="2018-08" db="EMBL/GenBank/DDBJ databases">
        <title>A genome reference for cultivated species of the human gut microbiota.</title>
        <authorList>
            <person name="Zou Y."/>
            <person name="Xue W."/>
            <person name="Luo G."/>
        </authorList>
    </citation>
    <scope>NUCLEOTIDE SEQUENCE [LARGE SCALE GENOMIC DNA]</scope>
    <source>
        <strain evidence="1 2">AM07-24</strain>
    </source>
</reference>
<proteinExistence type="predicted"/>
<dbReference type="GeneID" id="83002606"/>
<accession>A0A415DX17</accession>
<dbReference type="AlphaFoldDB" id="A0A415DX17"/>
<dbReference type="InterPro" id="IPR008983">
    <property type="entry name" value="Tumour_necrosis_fac-like_dom"/>
</dbReference>